<dbReference type="FunFam" id="3.40.605.10:FF:000007">
    <property type="entry name" value="NAD/NADP-dependent betaine aldehyde dehydrogenase"/>
    <property type="match status" value="1"/>
</dbReference>
<evidence type="ECO:0000313" key="6">
    <source>
        <dbReference type="EMBL" id="RTQ91860.1"/>
    </source>
</evidence>
<sequence length="483" mass="51847">MNVTNEILNYIDGKWSKSSSGNVIESINPSTLQVVGRVQNSTREEVELAVNAASAAKKEWHQLGQFQRGQILYKVAENVEKNKEDIARTLSDEMGKTYPEALGETERGVAILRYYASEGSRKDGDVIPASDNKAIMFTKRAPLGVVGVITPWNFPVAIPLWKIAPALIYGNTVVFKPASEAAVTAAKIVQCFDEAKIPNGVLNFITGSGSSVGDALINNQHLNGITFTGSSATGKLVAEASTKNGVKFQLEMGGKNPVIVLEDANLDNAVAAVLSGGFKSTGQKCTATSRVIVESSIYETFKNKLLEEASKISINNDQKQSWMGPCASEGQYNTVLDYIAIGKEEGAKLIFGGNALKSEELKGFYVEPAIFEDVTANMRIAQEEIFGPVIALMKADSLEEAIDIANDVAYGLSASIFTKNLGSAMTFIDQIEAGLVRVNAESAGVEFQAPFGGVKASSTGMREQGEAAKEFYTLTKTVFLKSE</sequence>
<dbReference type="InterPro" id="IPR029510">
    <property type="entry name" value="Ald_DH_CS_GLU"/>
</dbReference>
<dbReference type="EMBL" id="RXNR01000037">
    <property type="protein sequence ID" value="RTQ91860.1"/>
    <property type="molecule type" value="Genomic_DNA"/>
</dbReference>
<organism evidence="6 7">
    <name type="scientific">Lysinibacillus telephonicus</name>
    <dbReference type="NCBI Taxonomy" id="1714840"/>
    <lineage>
        <taxon>Bacteria</taxon>
        <taxon>Bacillati</taxon>
        <taxon>Bacillota</taxon>
        <taxon>Bacilli</taxon>
        <taxon>Bacillales</taxon>
        <taxon>Bacillaceae</taxon>
        <taxon>Lysinibacillus</taxon>
    </lineage>
</organism>
<dbReference type="InterPro" id="IPR016163">
    <property type="entry name" value="Ald_DH_C"/>
</dbReference>
<dbReference type="Gene3D" id="3.40.309.10">
    <property type="entry name" value="Aldehyde Dehydrogenase, Chain A, domain 2"/>
    <property type="match status" value="1"/>
</dbReference>
<comment type="similarity">
    <text evidence="1 4">Belongs to the aldehyde dehydrogenase family.</text>
</comment>
<dbReference type="Gene3D" id="3.40.605.10">
    <property type="entry name" value="Aldehyde Dehydrogenase, Chain A, domain 1"/>
    <property type="match status" value="1"/>
</dbReference>
<dbReference type="Proteomes" id="UP000276349">
    <property type="component" value="Unassembled WGS sequence"/>
</dbReference>
<accession>A0A431UQW2</accession>
<proteinExistence type="inferred from homology"/>
<dbReference type="Pfam" id="PF00171">
    <property type="entry name" value="Aldedh"/>
    <property type="match status" value="1"/>
</dbReference>
<dbReference type="GO" id="GO:0016620">
    <property type="term" value="F:oxidoreductase activity, acting on the aldehyde or oxo group of donors, NAD or NADP as acceptor"/>
    <property type="evidence" value="ECO:0007669"/>
    <property type="project" value="InterPro"/>
</dbReference>
<evidence type="ECO:0000256" key="2">
    <source>
        <dbReference type="ARBA" id="ARBA00023002"/>
    </source>
</evidence>
<evidence type="ECO:0000256" key="4">
    <source>
        <dbReference type="RuleBase" id="RU003345"/>
    </source>
</evidence>
<dbReference type="InterPro" id="IPR016161">
    <property type="entry name" value="Ald_DH/histidinol_DH"/>
</dbReference>
<dbReference type="InterPro" id="IPR016162">
    <property type="entry name" value="Ald_DH_N"/>
</dbReference>
<dbReference type="InterPro" id="IPR016160">
    <property type="entry name" value="Ald_DH_CS_CYS"/>
</dbReference>
<reference evidence="6 7" key="1">
    <citation type="submission" date="2018-12" db="EMBL/GenBank/DDBJ databases">
        <authorList>
            <person name="Yu L."/>
        </authorList>
    </citation>
    <scope>NUCLEOTIDE SEQUENCE [LARGE SCALE GENOMIC DNA]</scope>
    <source>
        <strain evidence="6 7">S5H2222</strain>
    </source>
</reference>
<feature type="domain" description="Aldehyde dehydrogenase" evidence="5">
    <location>
        <begin position="15"/>
        <end position="478"/>
    </location>
</feature>
<dbReference type="PROSITE" id="PS00070">
    <property type="entry name" value="ALDEHYDE_DEHYDR_CYS"/>
    <property type="match status" value="1"/>
</dbReference>
<dbReference type="PROSITE" id="PS00687">
    <property type="entry name" value="ALDEHYDE_DEHYDR_GLU"/>
    <property type="match status" value="1"/>
</dbReference>
<dbReference type="InterPro" id="IPR054869">
    <property type="entry name" value="AlphKGSA_gudD"/>
</dbReference>
<comment type="caution">
    <text evidence="6">The sequence shown here is derived from an EMBL/GenBank/DDBJ whole genome shotgun (WGS) entry which is preliminary data.</text>
</comment>
<name>A0A431UQW2_9BACI</name>
<gene>
    <name evidence="6" type="ORF">EKG35_12910</name>
</gene>
<dbReference type="FunFam" id="3.40.309.10:FF:000012">
    <property type="entry name" value="Betaine aldehyde dehydrogenase"/>
    <property type="match status" value="1"/>
</dbReference>
<dbReference type="AlphaFoldDB" id="A0A431UQW2"/>
<feature type="active site" evidence="3">
    <location>
        <position position="251"/>
    </location>
</feature>
<evidence type="ECO:0000256" key="3">
    <source>
        <dbReference type="PROSITE-ProRule" id="PRU10007"/>
    </source>
</evidence>
<dbReference type="OrthoDB" id="9762913at2"/>
<dbReference type="NCBIfam" id="NF042993">
    <property type="entry name" value="AlphKGSA_gudD"/>
    <property type="match status" value="1"/>
</dbReference>
<keyword evidence="7" id="KW-1185">Reference proteome</keyword>
<protein>
    <submittedName>
        <fullName evidence="6">Aldehyde dehydrogenase family protein</fullName>
    </submittedName>
</protein>
<dbReference type="PANTHER" id="PTHR11699">
    <property type="entry name" value="ALDEHYDE DEHYDROGENASE-RELATED"/>
    <property type="match status" value="1"/>
</dbReference>
<dbReference type="InterPro" id="IPR015590">
    <property type="entry name" value="Aldehyde_DH_dom"/>
</dbReference>
<evidence type="ECO:0000259" key="5">
    <source>
        <dbReference type="Pfam" id="PF00171"/>
    </source>
</evidence>
<evidence type="ECO:0000313" key="7">
    <source>
        <dbReference type="Proteomes" id="UP000276349"/>
    </source>
</evidence>
<dbReference type="SUPFAM" id="SSF53720">
    <property type="entry name" value="ALDH-like"/>
    <property type="match status" value="1"/>
</dbReference>
<keyword evidence="2 4" id="KW-0560">Oxidoreductase</keyword>
<evidence type="ECO:0000256" key="1">
    <source>
        <dbReference type="ARBA" id="ARBA00009986"/>
    </source>
</evidence>